<comment type="caution">
    <text evidence="2">The sequence shown here is derived from an EMBL/GenBank/DDBJ whole genome shotgun (WGS) entry which is preliminary data.</text>
</comment>
<name>A0ABQ6VFQ8_9CORY</name>
<proteinExistence type="predicted"/>
<evidence type="ECO:0000313" key="2">
    <source>
        <dbReference type="EMBL" id="KAB3522648.1"/>
    </source>
</evidence>
<feature type="coiled-coil region" evidence="1">
    <location>
        <begin position="17"/>
        <end position="44"/>
    </location>
</feature>
<organism evidence="2 3">
    <name type="scientific">Corynebacterium zhongnanshanii</name>
    <dbReference type="NCBI Taxonomy" id="2768834"/>
    <lineage>
        <taxon>Bacteria</taxon>
        <taxon>Bacillati</taxon>
        <taxon>Actinomycetota</taxon>
        <taxon>Actinomycetes</taxon>
        <taxon>Mycobacteriales</taxon>
        <taxon>Corynebacteriaceae</taxon>
        <taxon>Corynebacterium</taxon>
    </lineage>
</organism>
<sequence length="59" mass="6858">MVKNERERVGLDDDRSLADLRAENARLSRELAESQLDYEFLLKAAAFFAVKQRERKSSN</sequence>
<protein>
    <submittedName>
        <fullName evidence="2">Transposase</fullName>
    </submittedName>
</protein>
<accession>A0ABQ6VFQ8</accession>
<dbReference type="EMBL" id="WBZJ01000001">
    <property type="protein sequence ID" value="KAB3522648.1"/>
    <property type="molecule type" value="Genomic_DNA"/>
</dbReference>
<keyword evidence="3" id="KW-1185">Reference proteome</keyword>
<keyword evidence="1" id="KW-0175">Coiled coil</keyword>
<dbReference type="Proteomes" id="UP000436181">
    <property type="component" value="Unassembled WGS sequence"/>
</dbReference>
<reference evidence="2 3" key="1">
    <citation type="submission" date="2019-10" db="EMBL/GenBank/DDBJ databases">
        <title>Corynebacterium sp novel species isolated from the respiratory tract of Marmot.</title>
        <authorList>
            <person name="Zhang G."/>
        </authorList>
    </citation>
    <scope>NUCLEOTIDE SEQUENCE [LARGE SCALE GENOMIC DNA]</scope>
    <source>
        <strain evidence="2 3">336</strain>
    </source>
</reference>
<evidence type="ECO:0000313" key="3">
    <source>
        <dbReference type="Proteomes" id="UP000436181"/>
    </source>
</evidence>
<gene>
    <name evidence="2" type="ORF">F8377_00190</name>
</gene>
<evidence type="ECO:0000256" key="1">
    <source>
        <dbReference type="SAM" id="Coils"/>
    </source>
</evidence>